<dbReference type="AlphaFoldDB" id="A0A7X1AW97"/>
<gene>
    <name evidence="1" type="ORF">H5P30_05145</name>
</gene>
<reference evidence="1 2" key="1">
    <citation type="submission" date="2020-07" db="EMBL/GenBank/DDBJ databases">
        <authorList>
            <person name="Feng X."/>
        </authorList>
    </citation>
    <scope>NUCLEOTIDE SEQUENCE [LARGE SCALE GENOMIC DNA]</scope>
    <source>
        <strain evidence="1 2">JCM14086</strain>
    </source>
</reference>
<protein>
    <submittedName>
        <fullName evidence="1">Uncharacterized protein</fullName>
    </submittedName>
</protein>
<organism evidence="1 2">
    <name type="scientific">Puniceicoccus vermicola</name>
    <dbReference type="NCBI Taxonomy" id="388746"/>
    <lineage>
        <taxon>Bacteria</taxon>
        <taxon>Pseudomonadati</taxon>
        <taxon>Verrucomicrobiota</taxon>
        <taxon>Opitutia</taxon>
        <taxon>Puniceicoccales</taxon>
        <taxon>Puniceicoccaceae</taxon>
        <taxon>Puniceicoccus</taxon>
    </lineage>
</organism>
<dbReference type="RefSeq" id="WP_185691890.1">
    <property type="nucleotide sequence ID" value="NZ_JACHVA010000046.1"/>
</dbReference>
<keyword evidence="2" id="KW-1185">Reference proteome</keyword>
<dbReference type="EMBL" id="JACHVA010000046">
    <property type="protein sequence ID" value="MBC2601165.1"/>
    <property type="molecule type" value="Genomic_DNA"/>
</dbReference>
<accession>A0A7X1AW97</accession>
<sequence>MTVVVPRTSDKEVRQEAKSLESVGKKLVASKKVARSYLHKNGFIRKDGKLTKKYGG</sequence>
<evidence type="ECO:0000313" key="2">
    <source>
        <dbReference type="Proteomes" id="UP000525652"/>
    </source>
</evidence>
<dbReference type="Proteomes" id="UP000525652">
    <property type="component" value="Unassembled WGS sequence"/>
</dbReference>
<name>A0A7X1AW97_9BACT</name>
<evidence type="ECO:0000313" key="1">
    <source>
        <dbReference type="EMBL" id="MBC2601165.1"/>
    </source>
</evidence>
<comment type="caution">
    <text evidence="1">The sequence shown here is derived from an EMBL/GenBank/DDBJ whole genome shotgun (WGS) entry which is preliminary data.</text>
</comment>
<proteinExistence type="predicted"/>